<accession>A0A6C0U188</accession>
<reference evidence="2 3" key="1">
    <citation type="submission" date="2020-02" db="EMBL/GenBank/DDBJ databases">
        <title>Genome sequencing for Kineobactrum sp. M2.</title>
        <authorList>
            <person name="Park S.-J."/>
        </authorList>
    </citation>
    <scope>NUCLEOTIDE SEQUENCE [LARGE SCALE GENOMIC DNA]</scope>
    <source>
        <strain evidence="2 3">M2</strain>
    </source>
</reference>
<protein>
    <submittedName>
        <fullName evidence="2">DUF2007 domain-containing protein</fullName>
    </submittedName>
</protein>
<dbReference type="AlphaFoldDB" id="A0A6C0U188"/>
<organism evidence="2 3">
    <name type="scientific">Kineobactrum salinum</name>
    <dbReference type="NCBI Taxonomy" id="2708301"/>
    <lineage>
        <taxon>Bacteria</taxon>
        <taxon>Pseudomonadati</taxon>
        <taxon>Pseudomonadota</taxon>
        <taxon>Gammaproteobacteria</taxon>
        <taxon>Cellvibrionales</taxon>
        <taxon>Halieaceae</taxon>
        <taxon>Kineobactrum</taxon>
    </lineage>
</organism>
<evidence type="ECO:0000259" key="1">
    <source>
        <dbReference type="Pfam" id="PF09413"/>
    </source>
</evidence>
<dbReference type="Proteomes" id="UP000477680">
    <property type="component" value="Chromosome"/>
</dbReference>
<evidence type="ECO:0000313" key="3">
    <source>
        <dbReference type="Proteomes" id="UP000477680"/>
    </source>
</evidence>
<proteinExistence type="predicted"/>
<dbReference type="RefSeq" id="WP_163494568.1">
    <property type="nucleotide sequence ID" value="NZ_CP048711.1"/>
</dbReference>
<sequence>MNIIYRASDILEAHIVAGMLKADGIDAYVGGHYLQGAVGELSPMGYANVFVDDEDTDAALSIIKEYEQNSSEPVQDEVVAGSCKPA</sequence>
<dbReference type="KEGG" id="kim:G3T16_07885"/>
<dbReference type="InterPro" id="IPR018551">
    <property type="entry name" value="DUF2007"/>
</dbReference>
<dbReference type="Pfam" id="PF09413">
    <property type="entry name" value="DUF2007"/>
    <property type="match status" value="1"/>
</dbReference>
<feature type="domain" description="DUF2007" evidence="1">
    <location>
        <begin position="1"/>
        <end position="67"/>
    </location>
</feature>
<keyword evidence="3" id="KW-1185">Reference proteome</keyword>
<dbReference type="EMBL" id="CP048711">
    <property type="protein sequence ID" value="QIB65329.1"/>
    <property type="molecule type" value="Genomic_DNA"/>
</dbReference>
<gene>
    <name evidence="2" type="ORF">G3T16_07885</name>
</gene>
<dbReference type="InterPro" id="IPR011322">
    <property type="entry name" value="N-reg_PII-like_a/b"/>
</dbReference>
<dbReference type="Gene3D" id="3.30.70.790">
    <property type="entry name" value="UreE, C-terminal domain"/>
    <property type="match status" value="1"/>
</dbReference>
<evidence type="ECO:0000313" key="2">
    <source>
        <dbReference type="EMBL" id="QIB65329.1"/>
    </source>
</evidence>
<dbReference type="SUPFAM" id="SSF54913">
    <property type="entry name" value="GlnB-like"/>
    <property type="match status" value="1"/>
</dbReference>
<name>A0A6C0U188_9GAMM</name>